<dbReference type="Gene3D" id="3.90.70.10">
    <property type="entry name" value="Cysteine proteinases"/>
    <property type="match status" value="2"/>
</dbReference>
<feature type="domain" description="USP" evidence="7">
    <location>
        <begin position="182"/>
        <end position="522"/>
    </location>
</feature>
<evidence type="ECO:0000256" key="3">
    <source>
        <dbReference type="ARBA" id="ARBA00022771"/>
    </source>
</evidence>
<evidence type="ECO:0000259" key="7">
    <source>
        <dbReference type="PROSITE" id="PS50235"/>
    </source>
</evidence>
<dbReference type="InterPro" id="IPR038765">
    <property type="entry name" value="Papain-like_cys_pep_sf"/>
</dbReference>
<dbReference type="PROSITE" id="PS50271">
    <property type="entry name" value="ZF_UBP"/>
    <property type="match status" value="1"/>
</dbReference>
<evidence type="ECO:0000259" key="8">
    <source>
        <dbReference type="PROSITE" id="PS50271"/>
    </source>
</evidence>
<dbReference type="PROSITE" id="PS50235">
    <property type="entry name" value="USP_3"/>
    <property type="match status" value="2"/>
</dbReference>
<dbReference type="InterPro" id="IPR027925">
    <property type="entry name" value="MCM_N"/>
</dbReference>
<dbReference type="Pfam" id="PF14551">
    <property type="entry name" value="MCM_N"/>
    <property type="match status" value="1"/>
</dbReference>
<evidence type="ECO:0000256" key="1">
    <source>
        <dbReference type="ARBA" id="ARBA00009085"/>
    </source>
</evidence>
<dbReference type="Pfam" id="PF00443">
    <property type="entry name" value="UCH"/>
    <property type="match status" value="2"/>
</dbReference>
<dbReference type="GO" id="GO:0005634">
    <property type="term" value="C:nucleus"/>
    <property type="evidence" value="ECO:0007669"/>
    <property type="project" value="TreeGrafter"/>
</dbReference>
<keyword evidence="4" id="KW-0862">Zinc</keyword>
<feature type="domain" description="USP" evidence="7">
    <location>
        <begin position="631"/>
        <end position="959"/>
    </location>
</feature>
<evidence type="ECO:0000313" key="9">
    <source>
        <dbReference type="EMBL" id="TKW08840.1"/>
    </source>
</evidence>
<comment type="similarity">
    <text evidence="1">Belongs to the peptidase C19 family.</text>
</comment>
<organism evidence="9 10">
    <name type="scientific">Setaria viridis</name>
    <name type="common">Green bristlegrass</name>
    <name type="synonym">Setaria italica subsp. viridis</name>
    <dbReference type="NCBI Taxonomy" id="4556"/>
    <lineage>
        <taxon>Eukaryota</taxon>
        <taxon>Viridiplantae</taxon>
        <taxon>Streptophyta</taxon>
        <taxon>Embryophyta</taxon>
        <taxon>Tracheophyta</taxon>
        <taxon>Spermatophyta</taxon>
        <taxon>Magnoliopsida</taxon>
        <taxon>Liliopsida</taxon>
        <taxon>Poales</taxon>
        <taxon>Poaceae</taxon>
        <taxon>PACMAD clade</taxon>
        <taxon>Panicoideae</taxon>
        <taxon>Panicodae</taxon>
        <taxon>Paniceae</taxon>
        <taxon>Cenchrinae</taxon>
        <taxon>Setaria</taxon>
    </lineage>
</organism>
<dbReference type="GO" id="GO:0016579">
    <property type="term" value="P:protein deubiquitination"/>
    <property type="evidence" value="ECO:0007669"/>
    <property type="project" value="InterPro"/>
</dbReference>
<dbReference type="EMBL" id="CM016557">
    <property type="protein sequence ID" value="TKW08840.1"/>
    <property type="molecule type" value="Genomic_DNA"/>
</dbReference>
<dbReference type="InterPro" id="IPR028889">
    <property type="entry name" value="USP"/>
</dbReference>
<dbReference type="SUPFAM" id="SSF57850">
    <property type="entry name" value="RING/U-box"/>
    <property type="match status" value="1"/>
</dbReference>
<dbReference type="InterPro" id="IPR001394">
    <property type="entry name" value="Peptidase_C19_UCH"/>
</dbReference>
<evidence type="ECO:0000256" key="2">
    <source>
        <dbReference type="ARBA" id="ARBA00022723"/>
    </source>
</evidence>
<proteinExistence type="inferred from homology"/>
<dbReference type="Pfam" id="PF02148">
    <property type="entry name" value="zf-UBP"/>
    <property type="match status" value="1"/>
</dbReference>
<feature type="region of interest" description="Disordered" evidence="6">
    <location>
        <begin position="1"/>
        <end position="20"/>
    </location>
</feature>
<keyword evidence="2" id="KW-0479">Metal-binding</keyword>
<dbReference type="Gramene" id="TKW08840">
    <property type="protein sequence ID" value="TKW08840"/>
    <property type="gene ID" value="SEVIR_6G051400v2"/>
</dbReference>
<dbReference type="GO" id="GO:0005829">
    <property type="term" value="C:cytosol"/>
    <property type="evidence" value="ECO:0007669"/>
    <property type="project" value="TreeGrafter"/>
</dbReference>
<dbReference type="Gene3D" id="3.30.40.10">
    <property type="entry name" value="Zinc/RING finger domain, C3HC4 (zinc finger)"/>
    <property type="match status" value="1"/>
</dbReference>
<evidence type="ECO:0000313" key="10">
    <source>
        <dbReference type="Proteomes" id="UP000298652"/>
    </source>
</evidence>
<dbReference type="CDD" id="cd02667">
    <property type="entry name" value="Peptidase_C19K"/>
    <property type="match status" value="1"/>
</dbReference>
<dbReference type="InterPro" id="IPR013083">
    <property type="entry name" value="Znf_RING/FYVE/PHD"/>
</dbReference>
<evidence type="ECO:0000256" key="5">
    <source>
        <dbReference type="PROSITE-ProRule" id="PRU00502"/>
    </source>
</evidence>
<dbReference type="SUPFAM" id="SSF54001">
    <property type="entry name" value="Cysteine proteinases"/>
    <property type="match status" value="2"/>
</dbReference>
<dbReference type="InterPro" id="IPR018200">
    <property type="entry name" value="USP_CS"/>
</dbReference>
<dbReference type="Proteomes" id="UP000298652">
    <property type="component" value="Chromosome 6"/>
</dbReference>
<name>A0A4U6U0A1_SETVI</name>
<reference evidence="9" key="1">
    <citation type="submission" date="2019-03" db="EMBL/GenBank/DDBJ databases">
        <title>WGS assembly of Setaria viridis.</title>
        <authorList>
            <person name="Huang P."/>
            <person name="Jenkins J."/>
            <person name="Grimwood J."/>
            <person name="Barry K."/>
            <person name="Healey A."/>
            <person name="Mamidi S."/>
            <person name="Sreedasyam A."/>
            <person name="Shu S."/>
            <person name="Feldman M."/>
            <person name="Wu J."/>
            <person name="Yu Y."/>
            <person name="Chen C."/>
            <person name="Johnson J."/>
            <person name="Rokhsar D."/>
            <person name="Baxter I."/>
            <person name="Schmutz J."/>
            <person name="Brutnell T."/>
            <person name="Kellogg E."/>
        </authorList>
    </citation>
    <scope>NUCLEOTIDE SEQUENCE [LARGE SCALE GENOMIC DNA]</scope>
</reference>
<dbReference type="InterPro" id="IPR050164">
    <property type="entry name" value="Peptidase_C19"/>
</dbReference>
<dbReference type="GO" id="GO:0008270">
    <property type="term" value="F:zinc ion binding"/>
    <property type="evidence" value="ECO:0007669"/>
    <property type="project" value="UniProtKB-KW"/>
</dbReference>
<dbReference type="PANTHER" id="PTHR24006:SF781">
    <property type="entry name" value="LD34905P"/>
    <property type="match status" value="1"/>
</dbReference>
<accession>A0A4U6U0A1</accession>
<dbReference type="InterPro" id="IPR001607">
    <property type="entry name" value="Znf_UBP"/>
</dbReference>
<feature type="compositionally biased region" description="Polar residues" evidence="6">
    <location>
        <begin position="965"/>
        <end position="991"/>
    </location>
</feature>
<sequence>MVRSKAKSLPEEHQQQAMSPLDSELCDLQEGCAHYTYEGTVHLEKALLDVLTSNHSEHCALCPKEEEEQQKKKGTLCPKEEEEQQQKKKKTKKKGSGAAKVQKKIDMWVCLTCNGHFCVAALIEANSHSRVHAKETQHWWAANYSDPSTVYCFKCDREVPVKIPNLDKNVRTSEIDLTFRIQGLRSLGTESPFNAILQNLLSLKSLRKEMLKLEFPRTATIPIALRKLFVMTSWSAARGAPDQEGLLSLICAAYPNYRMLDSEESFSCLLDALHKEEKEAWAGVPIAANSTVIDSVFGGQFSVTVSCNECPHRFSEDKQFFYLSIPVSSSRPSAFVPPANYCAQPADVTDIEVDEINGPISLENCLKLYTDPEPWICEKCTNRERPKDEEEIRGCNKGAAVRRVLIRVPPPVLALHLKRFNKDCQDQSEKLKGHVQYNENLDIGPFMDPRSEVDGHINYHLAGIVLHSENMTGGHFIANVRAEKSTMKGGALVWFNAIDKQVTRTRIRDFQGEPHLLFYRKVTPDNLRKEDMKAIEQANNNKQGQAAQKEMPCQEAVLSHMDNLVKEDMKVIEEANNNKQGQAAQKEMPCKEAILHHIEIDPVLKVKTPQPLALEMVEGSHRMSTNGNVIRGLPNLTNSCFFNVMLQCLLGLDTLRCKLLAHDVWRGSLSEPLQQLFIETGALNSAQGLLDPSDLFKHTCMVFPRFGSKQHEDTHELLRQFLGRLHVEEVKTRNLPIDIVDDVSTIITSIFSGSLVTTVSAIGCAHGSTKHDSFLDISLAIPSRGCVSIEDCWTLLTEQSAMDEEWPCPDCTCEQKEPVKRNEKGELISVKRNAVQRMLIARPPQVLVVTLKRFTYCSSRSEKLKVDVRFKEMFDMQPFMENRSMEANSLYRLVGVVQHQGTLAQGHYVAYVRANKMGSQMNNNGDSKSWYYASDENVLEASLDQVLSSEPYILFYEKSQLTDINTEPHSSANPTVEETQLQTGAPVSDLSSPPLDELRPWEYQRSRNPHRQARNETYQDNDLLGQKVGVFLNSFILPGDTSLYYHWELIMMCERGSGSRKLNIHYSHLLTFSKGLAMDVCNGYERLTVNLKEAAITFAQSLLASDTNLTESGRKRMQLLASTSTESDTSLELKFIQMPKMHQLLNNCLQPPMTEMMRVYGSLHTSIMTPLPEKCSLVQKLLSDMINSHRDGLSWEGDIDIGDVDVYDDRVSISKEPKSFRIHPKTSPLMISAMERDFNWIAQSVLKKFRVHGALIPYLEAFITMLSEMASYASWWSNTETAEALRELIENHPFLKPAMARANLWSGIFCACSSHDAEDINAEFKTVLNNYVCESWTEQIQYNKMLRCIFKYKNEKSQPGVTAGCGADGPAAGPTASTVGSAAGNDGPVSSTVGSAAGAAGQAENPLGYYEDNAEFLIECLRHLFHHGSGYSFAYRPPHERGNGPRVQLMKSLDETELAGAAFLDEYAMEALTELLKQSAMKGLALSVWECYKNCNYPYRPQKCCS</sequence>
<dbReference type="PANTHER" id="PTHR24006">
    <property type="entry name" value="UBIQUITIN CARBOXYL-TERMINAL HYDROLASE"/>
    <property type="match status" value="1"/>
</dbReference>
<dbReference type="PROSITE" id="PS00973">
    <property type="entry name" value="USP_2"/>
    <property type="match status" value="1"/>
</dbReference>
<evidence type="ECO:0000256" key="4">
    <source>
        <dbReference type="ARBA" id="ARBA00022833"/>
    </source>
</evidence>
<feature type="region of interest" description="Disordered" evidence="6">
    <location>
        <begin position="72"/>
        <end position="96"/>
    </location>
</feature>
<feature type="region of interest" description="Disordered" evidence="6">
    <location>
        <begin position="965"/>
        <end position="997"/>
    </location>
</feature>
<keyword evidence="10" id="KW-1185">Reference proteome</keyword>
<protein>
    <submittedName>
        <fullName evidence="9">Uncharacterized protein</fullName>
    </submittedName>
</protein>
<evidence type="ECO:0000256" key="6">
    <source>
        <dbReference type="SAM" id="MobiDB-lite"/>
    </source>
</evidence>
<dbReference type="GO" id="GO:0004843">
    <property type="term" value="F:cysteine-type deubiquitinase activity"/>
    <property type="evidence" value="ECO:0007669"/>
    <property type="project" value="InterPro"/>
</dbReference>
<feature type="domain" description="UBP-type" evidence="8">
    <location>
        <begin position="75"/>
        <end position="177"/>
    </location>
</feature>
<keyword evidence="3 5" id="KW-0863">Zinc-finger</keyword>
<gene>
    <name evidence="9" type="ORF">SEVIR_6G051400v2</name>
</gene>